<feature type="compositionally biased region" description="Basic and acidic residues" evidence="1">
    <location>
        <begin position="99"/>
        <end position="118"/>
    </location>
</feature>
<dbReference type="EMBL" id="CP002961">
    <property type="protein sequence ID" value="AFK02647.1"/>
    <property type="molecule type" value="Genomic_DNA"/>
</dbReference>
<dbReference type="RefSeq" id="WP_015028347.1">
    <property type="nucleotide sequence ID" value="NC_018748.1"/>
</dbReference>
<keyword evidence="3" id="KW-1185">Reference proteome</keyword>
<gene>
    <name evidence="2" type="ordered locus">Emtol_1501</name>
</gene>
<evidence type="ECO:0000256" key="1">
    <source>
        <dbReference type="SAM" id="MobiDB-lite"/>
    </source>
</evidence>
<protein>
    <submittedName>
        <fullName evidence="2">Uncharacterized protein</fullName>
    </submittedName>
</protein>
<sequence>MRKTAPIGKMNTARKKFKSAKPNELSASDKNSIRNNINKLTKQQLAFKIGKPLEVIEKFIKKEHLVSVLDIPTPPTPVEVAKVEKKEIVKKAKKKVEKKSKEKIKVNTKELPKTESPKPQKRAARPLSEKELQRKNFILANYKKYTIYEMAEKLNCHHATIRFHLKNNKLKGNGRKDLVPPKVIQFLKVNYHTMTAREMSIALGNVSWSQVRYLCEKNGFIRTPEETSAIRLRWNKSEFTKSEEKYILENHGKLSFAEIAQNIERTRSSVVKLLRDKGLKITKEQHDALNRKNFEKGREAMQAKLAIQKESKE</sequence>
<proteinExistence type="predicted"/>
<organism evidence="2 3">
    <name type="scientific">Emticicia oligotrophica (strain DSM 17448 / CIP 109782 / MTCC 6937 / GPTSA100-15)</name>
    <dbReference type="NCBI Taxonomy" id="929562"/>
    <lineage>
        <taxon>Bacteria</taxon>
        <taxon>Pseudomonadati</taxon>
        <taxon>Bacteroidota</taxon>
        <taxon>Cytophagia</taxon>
        <taxon>Cytophagales</taxon>
        <taxon>Leadbetterellaceae</taxon>
        <taxon>Emticicia</taxon>
    </lineage>
</organism>
<accession>A0ABM5N056</accession>
<evidence type="ECO:0000313" key="3">
    <source>
        <dbReference type="Proteomes" id="UP000002875"/>
    </source>
</evidence>
<name>A0ABM5N056_EMTOG</name>
<evidence type="ECO:0000313" key="2">
    <source>
        <dbReference type="EMBL" id="AFK02647.1"/>
    </source>
</evidence>
<dbReference type="Proteomes" id="UP000002875">
    <property type="component" value="Chromosome"/>
</dbReference>
<feature type="region of interest" description="Disordered" evidence="1">
    <location>
        <begin position="1"/>
        <end position="29"/>
    </location>
</feature>
<feature type="region of interest" description="Disordered" evidence="1">
    <location>
        <begin position="95"/>
        <end position="127"/>
    </location>
</feature>
<reference evidence="2 3" key="1">
    <citation type="submission" date="2011-07" db="EMBL/GenBank/DDBJ databases">
        <title>The complete genome of chromosome of Emticicia oligotrophica DSM 17448.</title>
        <authorList>
            <consortium name="US DOE Joint Genome Institute (JGI-PGF)"/>
            <person name="Lucas S."/>
            <person name="Han J."/>
            <person name="Lapidus A."/>
            <person name="Bruce D."/>
            <person name="Goodwin L."/>
            <person name="Pitluck S."/>
            <person name="Peters L."/>
            <person name="Kyrpides N."/>
            <person name="Mavromatis K."/>
            <person name="Ivanova N."/>
            <person name="Ovchinnikova G."/>
            <person name="Teshima H."/>
            <person name="Detter J.C."/>
            <person name="Tapia R."/>
            <person name="Han C."/>
            <person name="Land M."/>
            <person name="Hauser L."/>
            <person name="Markowitz V."/>
            <person name="Cheng J.-F."/>
            <person name="Hugenholtz P."/>
            <person name="Woyke T."/>
            <person name="Wu D."/>
            <person name="Tindall B."/>
            <person name="Pomrenke H."/>
            <person name="Brambilla E."/>
            <person name="Klenk H.-P."/>
            <person name="Eisen J.A."/>
        </authorList>
    </citation>
    <scope>NUCLEOTIDE SEQUENCE [LARGE SCALE GENOMIC DNA]</scope>
    <source>
        <strain evidence="2 3">DSM 17448</strain>
    </source>
</reference>